<dbReference type="EMBL" id="UGRI01000001">
    <property type="protein sequence ID" value="SUA20180.1"/>
    <property type="molecule type" value="Genomic_DNA"/>
</dbReference>
<keyword evidence="5" id="KW-0687">Ribonucleoprotein</keyword>
<dbReference type="GO" id="GO:1990904">
    <property type="term" value="C:ribonucleoprotein complex"/>
    <property type="evidence" value="ECO:0007669"/>
    <property type="project" value="UniProtKB-KW"/>
</dbReference>
<keyword evidence="3" id="KW-0694">RNA-binding</keyword>
<protein>
    <recommendedName>
        <fullName evidence="6">Small ribosomal subunit protein bS20</fullName>
    </recommendedName>
    <alternativeName>
        <fullName evidence="7">30S ribosomal protein S20</fullName>
    </alternativeName>
</protein>
<dbReference type="GO" id="GO:0006412">
    <property type="term" value="P:translation"/>
    <property type="evidence" value="ECO:0007669"/>
    <property type="project" value="InterPro"/>
</dbReference>
<organism evidence="9">
    <name type="scientific">Neisseria gonorrhoeae</name>
    <dbReference type="NCBI Taxonomy" id="485"/>
    <lineage>
        <taxon>Bacteria</taxon>
        <taxon>Pseudomonadati</taxon>
        <taxon>Pseudomonadota</taxon>
        <taxon>Betaproteobacteria</taxon>
        <taxon>Neisseriales</taxon>
        <taxon>Neisseriaceae</taxon>
        <taxon>Neisseria</taxon>
    </lineage>
</organism>
<evidence type="ECO:0000256" key="3">
    <source>
        <dbReference type="ARBA" id="ARBA00022884"/>
    </source>
</evidence>
<evidence type="ECO:0000256" key="2">
    <source>
        <dbReference type="ARBA" id="ARBA00022730"/>
    </source>
</evidence>
<evidence type="ECO:0000256" key="5">
    <source>
        <dbReference type="ARBA" id="ARBA00023274"/>
    </source>
</evidence>
<keyword evidence="2" id="KW-0699">rRNA-binding</keyword>
<dbReference type="GO" id="GO:0019843">
    <property type="term" value="F:rRNA binding"/>
    <property type="evidence" value="ECO:0007669"/>
    <property type="project" value="UniProtKB-KW"/>
</dbReference>
<reference evidence="9" key="1">
    <citation type="submission" date="2018-06" db="EMBL/GenBank/DDBJ databases">
        <authorList>
            <consortium name="Pathogen Informatics"/>
            <person name="Doyle S."/>
        </authorList>
    </citation>
    <scope>NUCLEOTIDE SEQUENCE [LARGE SCALE GENOMIC DNA]</scope>
    <source>
        <strain evidence="9">NCTC11421</strain>
    </source>
</reference>
<dbReference type="GO" id="GO:0003735">
    <property type="term" value="F:structural constituent of ribosome"/>
    <property type="evidence" value="ECO:0007669"/>
    <property type="project" value="InterPro"/>
</dbReference>
<feature type="region of interest" description="Disordered" evidence="8">
    <location>
        <begin position="1"/>
        <end position="35"/>
    </location>
</feature>
<evidence type="ECO:0000256" key="7">
    <source>
        <dbReference type="ARBA" id="ARBA00035343"/>
    </source>
</evidence>
<evidence type="ECO:0000313" key="9">
    <source>
        <dbReference type="EMBL" id="SUA20180.1"/>
    </source>
</evidence>
<gene>
    <name evidence="9" type="primary">rpsT_1</name>
    <name evidence="9" type="ORF">NCTC11421_00260</name>
</gene>
<dbReference type="SUPFAM" id="SSF46992">
    <property type="entry name" value="Ribosomal protein S20"/>
    <property type="match status" value="1"/>
</dbReference>
<proteinExistence type="predicted"/>
<dbReference type="NCBIfam" id="TIGR00029">
    <property type="entry name" value="S20"/>
    <property type="match status" value="1"/>
</dbReference>
<feature type="compositionally biased region" description="Basic residues" evidence="8">
    <location>
        <begin position="7"/>
        <end position="19"/>
    </location>
</feature>
<dbReference type="InterPro" id="IPR036510">
    <property type="entry name" value="Ribosomal_bS20_sf"/>
</dbReference>
<evidence type="ECO:0000256" key="8">
    <source>
        <dbReference type="SAM" id="MobiDB-lite"/>
    </source>
</evidence>
<name>A0A378VVN9_NEIGO</name>
<evidence type="ECO:0000256" key="1">
    <source>
        <dbReference type="ARBA" id="ARBA00003134"/>
    </source>
</evidence>
<dbReference type="InterPro" id="IPR002583">
    <property type="entry name" value="Ribosomal_bS20"/>
</dbReference>
<accession>A0A378VVN9</accession>
<dbReference type="Pfam" id="PF01649">
    <property type="entry name" value="Ribosomal_S20p"/>
    <property type="match status" value="1"/>
</dbReference>
<keyword evidence="4 9" id="KW-0689">Ribosomal protein</keyword>
<dbReference type="GO" id="GO:0005840">
    <property type="term" value="C:ribosome"/>
    <property type="evidence" value="ECO:0007669"/>
    <property type="project" value="UniProtKB-KW"/>
</dbReference>
<evidence type="ECO:0000256" key="6">
    <source>
        <dbReference type="ARBA" id="ARBA00035136"/>
    </source>
</evidence>
<comment type="function">
    <text evidence="1">Binds directly to 16S ribosomal RNA.</text>
</comment>
<evidence type="ECO:0000256" key="4">
    <source>
        <dbReference type="ARBA" id="ARBA00022980"/>
    </source>
</evidence>
<sequence length="35" mass="4003">MANSAQARKRARQSVKQRAHNASLRTAFRTAVKKY</sequence>
<dbReference type="Gene3D" id="1.20.58.110">
    <property type="entry name" value="Ribosomal protein S20"/>
    <property type="match status" value="1"/>
</dbReference>
<dbReference type="AlphaFoldDB" id="A0A378VVN9"/>